<keyword evidence="2" id="KW-0812">Transmembrane</keyword>
<name>A0A517YW94_9BACT</name>
<keyword evidence="2" id="KW-1133">Transmembrane helix</keyword>
<evidence type="ECO:0000313" key="5">
    <source>
        <dbReference type="Proteomes" id="UP000317369"/>
    </source>
</evidence>
<dbReference type="RefSeq" id="WP_200761216.1">
    <property type="nucleotide sequence ID" value="NZ_CP036425.1"/>
</dbReference>
<sequence length="220" mass="24896">MFLTSTTQSPSPKTLRRKRIPIHPKHPPSPTKLDYADDGITPDIETNIRPGVMIPHDILQPGEAIILLLKPSLLYIVLAPLRAIAILAFLTLATLVANNMYTFTNPREIIFIGGVAIAARIFWQFVEWLSRTYILTDQRLIRIKGVTTVSVYETPLSNIQQTEVIRSIREQLTALGTIAFSTAGTGHIDAYWVMLNNPYEIQNTIIKTINRYHPRNKRNP</sequence>
<evidence type="ECO:0000259" key="3">
    <source>
        <dbReference type="Pfam" id="PF03703"/>
    </source>
</evidence>
<evidence type="ECO:0000313" key="4">
    <source>
        <dbReference type="EMBL" id="QDU34501.1"/>
    </source>
</evidence>
<keyword evidence="5" id="KW-1185">Reference proteome</keyword>
<dbReference type="Pfam" id="PF03703">
    <property type="entry name" value="bPH_2"/>
    <property type="match status" value="1"/>
</dbReference>
<feature type="compositionally biased region" description="Polar residues" evidence="1">
    <location>
        <begin position="1"/>
        <end position="12"/>
    </location>
</feature>
<accession>A0A517YW94</accession>
<dbReference type="Proteomes" id="UP000317369">
    <property type="component" value="Chromosome"/>
</dbReference>
<feature type="region of interest" description="Disordered" evidence="1">
    <location>
        <begin position="1"/>
        <end position="36"/>
    </location>
</feature>
<feature type="transmembrane region" description="Helical" evidence="2">
    <location>
        <begin position="73"/>
        <end position="97"/>
    </location>
</feature>
<dbReference type="PANTHER" id="PTHR37938">
    <property type="entry name" value="BLL0215 PROTEIN"/>
    <property type="match status" value="1"/>
</dbReference>
<feature type="domain" description="YdbS-like PH" evidence="3">
    <location>
        <begin position="128"/>
        <end position="204"/>
    </location>
</feature>
<keyword evidence="2" id="KW-0472">Membrane</keyword>
<feature type="compositionally biased region" description="Basic residues" evidence="1">
    <location>
        <begin position="14"/>
        <end position="26"/>
    </location>
</feature>
<proteinExistence type="predicted"/>
<dbReference type="AlphaFoldDB" id="A0A517YW94"/>
<evidence type="ECO:0000256" key="2">
    <source>
        <dbReference type="SAM" id="Phobius"/>
    </source>
</evidence>
<reference evidence="4 5" key="1">
    <citation type="submission" date="2019-02" db="EMBL/GenBank/DDBJ databases">
        <title>Deep-cultivation of Planctomycetes and their phenomic and genomic characterization uncovers novel biology.</title>
        <authorList>
            <person name="Wiegand S."/>
            <person name="Jogler M."/>
            <person name="Boedeker C."/>
            <person name="Pinto D."/>
            <person name="Vollmers J."/>
            <person name="Rivas-Marin E."/>
            <person name="Kohn T."/>
            <person name="Peeters S.H."/>
            <person name="Heuer A."/>
            <person name="Rast P."/>
            <person name="Oberbeckmann S."/>
            <person name="Bunk B."/>
            <person name="Jeske O."/>
            <person name="Meyerdierks A."/>
            <person name="Storesund J.E."/>
            <person name="Kallscheuer N."/>
            <person name="Luecker S."/>
            <person name="Lage O.M."/>
            <person name="Pohl T."/>
            <person name="Merkel B.J."/>
            <person name="Hornburger P."/>
            <person name="Mueller R.-W."/>
            <person name="Bruemmer F."/>
            <person name="Labrenz M."/>
            <person name="Spormann A.M."/>
            <person name="Op den Camp H."/>
            <person name="Overmann J."/>
            <person name="Amann R."/>
            <person name="Jetten M.S.M."/>
            <person name="Mascher T."/>
            <person name="Medema M.H."/>
            <person name="Devos D.P."/>
            <person name="Kaster A.-K."/>
            <person name="Ovreas L."/>
            <person name="Rohde M."/>
            <person name="Galperin M.Y."/>
            <person name="Jogler C."/>
        </authorList>
    </citation>
    <scope>NUCLEOTIDE SEQUENCE [LARGE SCALE GENOMIC DNA]</scope>
    <source>
        <strain evidence="4 5">KS4</strain>
    </source>
</reference>
<protein>
    <submittedName>
        <fullName evidence="4">Bacterial membrane flanked domain protein</fullName>
    </submittedName>
</protein>
<dbReference type="PANTHER" id="PTHR37938:SF1">
    <property type="entry name" value="BLL0215 PROTEIN"/>
    <property type="match status" value="1"/>
</dbReference>
<feature type="transmembrane region" description="Helical" evidence="2">
    <location>
        <begin position="109"/>
        <end position="129"/>
    </location>
</feature>
<organism evidence="4 5">
    <name type="scientific">Poriferisphaera corsica</name>
    <dbReference type="NCBI Taxonomy" id="2528020"/>
    <lineage>
        <taxon>Bacteria</taxon>
        <taxon>Pseudomonadati</taxon>
        <taxon>Planctomycetota</taxon>
        <taxon>Phycisphaerae</taxon>
        <taxon>Phycisphaerales</taxon>
        <taxon>Phycisphaeraceae</taxon>
        <taxon>Poriferisphaera</taxon>
    </lineage>
</organism>
<dbReference type="KEGG" id="pcor:KS4_25710"/>
<dbReference type="EMBL" id="CP036425">
    <property type="protein sequence ID" value="QDU34501.1"/>
    <property type="molecule type" value="Genomic_DNA"/>
</dbReference>
<evidence type="ECO:0000256" key="1">
    <source>
        <dbReference type="SAM" id="MobiDB-lite"/>
    </source>
</evidence>
<gene>
    <name evidence="4" type="ORF">KS4_25710</name>
</gene>
<dbReference type="InterPro" id="IPR005182">
    <property type="entry name" value="YdbS-like_PH"/>
</dbReference>